<gene>
    <name evidence="4" type="ordered locus">Mmc1_2283</name>
</gene>
<feature type="domain" description="CheC-like protein" evidence="3">
    <location>
        <begin position="13"/>
        <end position="48"/>
    </location>
</feature>
<keyword evidence="5" id="KW-1185">Reference proteome</keyword>
<evidence type="ECO:0000259" key="3">
    <source>
        <dbReference type="Pfam" id="PF04509"/>
    </source>
</evidence>
<evidence type="ECO:0000313" key="5">
    <source>
        <dbReference type="Proteomes" id="UP000002586"/>
    </source>
</evidence>
<evidence type="ECO:0000256" key="1">
    <source>
        <dbReference type="ARBA" id="ARBA00022500"/>
    </source>
</evidence>
<dbReference type="InterPro" id="IPR028976">
    <property type="entry name" value="CheC-like_sf"/>
</dbReference>
<keyword evidence="2" id="KW-0378">Hydrolase</keyword>
<reference evidence="5" key="1">
    <citation type="journal article" date="2009" name="Appl. Environ. Microbiol.">
        <title>Complete genome sequence of the chemolithoautotrophic marine magnetotactic coccus strain MC-1.</title>
        <authorList>
            <person name="Schubbe S."/>
            <person name="Williams T.J."/>
            <person name="Xie G."/>
            <person name="Kiss H.E."/>
            <person name="Brettin T.S."/>
            <person name="Martinez D."/>
            <person name="Ross C.A."/>
            <person name="Schuler D."/>
            <person name="Cox B.L."/>
            <person name="Nealson K.H."/>
            <person name="Bazylinski D.A."/>
        </authorList>
    </citation>
    <scope>NUCLEOTIDE SEQUENCE [LARGE SCALE GENOMIC DNA]</scope>
    <source>
        <strain evidence="5">ATCC BAA-1437 / JCM 17883 / MC-1</strain>
    </source>
</reference>
<accession>A0L9Z1</accession>
<dbReference type="AlphaFoldDB" id="A0L9Z1"/>
<protein>
    <submittedName>
        <fullName evidence="4">CheC, inhibitor of MCP methylation</fullName>
    </submittedName>
</protein>
<dbReference type="HOGENOM" id="CLU_087860_0_2_5"/>
<name>A0L9Z1_MAGMM</name>
<dbReference type="Proteomes" id="UP000002586">
    <property type="component" value="Chromosome"/>
</dbReference>
<proteinExistence type="predicted"/>
<dbReference type="PANTHER" id="PTHR43693:SF1">
    <property type="entry name" value="PROTEIN PHOSPHATASE CHEZ"/>
    <property type="match status" value="1"/>
</dbReference>
<dbReference type="EMBL" id="CP000471">
    <property type="protein sequence ID" value="ABK44784.1"/>
    <property type="molecule type" value="Genomic_DNA"/>
</dbReference>
<reference evidence="4 5" key="2">
    <citation type="journal article" date="2012" name="Int. J. Syst. Evol. Microbiol.">
        <title>Magnetococcus marinus gen. nov., sp. nov., a marine, magnetotactic bacterium that represents a novel lineage (Magnetococcaceae fam. nov.; Magnetococcales ord. nov.) at the base of the Alphaproteobacteria.</title>
        <authorList>
            <person name="Bazylinski D.A."/>
            <person name="Williams T.J."/>
            <person name="Lefevre C.T."/>
            <person name="Berg R.J."/>
            <person name="Zhang C.L."/>
            <person name="Bowser S.S."/>
            <person name="Dean A.J."/>
            <person name="Beveridge T.J."/>
        </authorList>
    </citation>
    <scope>NUCLEOTIDE SEQUENCE [LARGE SCALE GENOMIC DNA]</scope>
    <source>
        <strain evidence="5">ATCC BAA-1437 / JCM 17883 / MC-1</strain>
    </source>
</reference>
<evidence type="ECO:0000313" key="4">
    <source>
        <dbReference type="EMBL" id="ABK44784.1"/>
    </source>
</evidence>
<dbReference type="GO" id="GO:0006935">
    <property type="term" value="P:chemotaxis"/>
    <property type="evidence" value="ECO:0007669"/>
    <property type="project" value="UniProtKB-KW"/>
</dbReference>
<evidence type="ECO:0000256" key="2">
    <source>
        <dbReference type="ARBA" id="ARBA00022801"/>
    </source>
</evidence>
<dbReference type="CDD" id="cd17910">
    <property type="entry name" value="CheC_ClassII"/>
    <property type="match status" value="1"/>
</dbReference>
<dbReference type="Gene3D" id="3.40.1550.10">
    <property type="entry name" value="CheC-like"/>
    <property type="match status" value="1"/>
</dbReference>
<dbReference type="STRING" id="156889.Mmc1_2283"/>
<dbReference type="InterPro" id="IPR050992">
    <property type="entry name" value="CheZ_family_phosphatases"/>
</dbReference>
<organism evidence="4 5">
    <name type="scientific">Magnetococcus marinus (strain ATCC BAA-1437 / JCM 17883 / MC-1)</name>
    <dbReference type="NCBI Taxonomy" id="156889"/>
    <lineage>
        <taxon>Bacteria</taxon>
        <taxon>Pseudomonadati</taxon>
        <taxon>Pseudomonadota</taxon>
        <taxon>Magnetococcia</taxon>
        <taxon>Magnetococcales</taxon>
        <taxon>Magnetococcaceae</taxon>
        <taxon>Magnetococcus</taxon>
    </lineage>
</organism>
<dbReference type="PANTHER" id="PTHR43693">
    <property type="entry name" value="PROTEIN PHOSPHATASE CHEZ"/>
    <property type="match status" value="1"/>
</dbReference>
<dbReference type="InterPro" id="IPR007597">
    <property type="entry name" value="CheC"/>
</dbReference>
<dbReference type="GO" id="GO:0016787">
    <property type="term" value="F:hydrolase activity"/>
    <property type="evidence" value="ECO:0007669"/>
    <property type="project" value="UniProtKB-KW"/>
</dbReference>
<dbReference type="Pfam" id="PF04509">
    <property type="entry name" value="CheC"/>
    <property type="match status" value="1"/>
</dbReference>
<sequence length="219" mass="23999">MWSGCLVIQLSSFEKDALKELFNIGIGRAAEALAEMVNDEVLLSVPELEVLPSQEAVALLSRHVVGQVAAIRQQFKGPFCGSALLIYPETKSLELVRTLLGGAISLESLTELEQESLLEVGNVILNACLGSFANIMHLELDFYLPEYMKLQSEALLNLTPQNGPSYALEEDRVIFLIVDFVTGAHNPLKNSIKGYVVLLLDAEAVEKLKQMIGQMLPSI</sequence>
<dbReference type="SUPFAM" id="SSF103039">
    <property type="entry name" value="CheC-like"/>
    <property type="match status" value="1"/>
</dbReference>
<keyword evidence="1" id="KW-0145">Chemotaxis</keyword>
<dbReference type="KEGG" id="mgm:Mmc1_2283"/>
<dbReference type="eggNOG" id="COG1776">
    <property type="taxonomic scope" value="Bacteria"/>
</dbReference>